<accession>A0A5J4WYG3</accession>
<reference evidence="1 2" key="1">
    <citation type="submission" date="2019-03" db="EMBL/GenBank/DDBJ databases">
        <title>Single cell metagenomics reveals metabolic interactions within the superorganism composed of flagellate Streblomastix strix and complex community of Bacteroidetes bacteria on its surface.</title>
        <authorList>
            <person name="Treitli S.C."/>
            <person name="Kolisko M."/>
            <person name="Husnik F."/>
            <person name="Keeling P."/>
            <person name="Hampl V."/>
        </authorList>
    </citation>
    <scope>NUCLEOTIDE SEQUENCE [LARGE SCALE GENOMIC DNA]</scope>
    <source>
        <strain evidence="1">ST1C</strain>
    </source>
</reference>
<sequence>IWRGRMRANSYEKSQVNQQVFVRTRQMAKINDRIVKQSGRMGNCRLNNKQVKELEWWANKLPAYPTNSIHPFHQSATVITDAIAVGWGHGS</sequence>
<comment type="caution">
    <text evidence="1">The sequence shown here is derived from an EMBL/GenBank/DDBJ whole genome shotgun (WGS) entry which is preliminary data.</text>
</comment>
<name>A0A5J4WYG3_9EUKA</name>
<evidence type="ECO:0000313" key="2">
    <source>
        <dbReference type="Proteomes" id="UP000324800"/>
    </source>
</evidence>
<organism evidence="1 2">
    <name type="scientific">Streblomastix strix</name>
    <dbReference type="NCBI Taxonomy" id="222440"/>
    <lineage>
        <taxon>Eukaryota</taxon>
        <taxon>Metamonada</taxon>
        <taxon>Preaxostyla</taxon>
        <taxon>Oxymonadida</taxon>
        <taxon>Streblomastigidae</taxon>
        <taxon>Streblomastix</taxon>
    </lineage>
</organism>
<dbReference type="Proteomes" id="UP000324800">
    <property type="component" value="Unassembled WGS sequence"/>
</dbReference>
<protein>
    <submittedName>
        <fullName evidence="1">Uncharacterized protein</fullName>
    </submittedName>
</protein>
<gene>
    <name evidence="1" type="ORF">EZS28_004604</name>
</gene>
<feature type="non-terminal residue" evidence="1">
    <location>
        <position position="1"/>
    </location>
</feature>
<dbReference type="EMBL" id="SNRW01000665">
    <property type="protein sequence ID" value="KAA6399863.1"/>
    <property type="molecule type" value="Genomic_DNA"/>
</dbReference>
<dbReference type="AlphaFoldDB" id="A0A5J4WYG3"/>
<evidence type="ECO:0000313" key="1">
    <source>
        <dbReference type="EMBL" id="KAA6399863.1"/>
    </source>
</evidence>
<proteinExistence type="predicted"/>